<dbReference type="InterPro" id="IPR010776">
    <property type="entry name" value="Hop2_WH_dom"/>
</dbReference>
<dbReference type="Gene3D" id="1.10.10.10">
    <property type="entry name" value="Winged helix-like DNA-binding domain superfamily/Winged helix DNA-binding domain"/>
    <property type="match status" value="1"/>
</dbReference>
<dbReference type="PANTHER" id="PTHR15938">
    <property type="entry name" value="TBP-1 INTERACTING PROTEIN"/>
    <property type="match status" value="1"/>
</dbReference>
<dbReference type="Pfam" id="PF18517">
    <property type="entry name" value="LZ3wCH"/>
    <property type="match status" value="1"/>
</dbReference>
<dbReference type="GO" id="GO:0010774">
    <property type="term" value="P:meiotic strand invasion involved in reciprocal meiotic recombination"/>
    <property type="evidence" value="ECO:0007669"/>
    <property type="project" value="TreeGrafter"/>
</dbReference>
<dbReference type="Pfam" id="PF07106">
    <property type="entry name" value="WHD_TBPIP"/>
    <property type="match status" value="1"/>
</dbReference>
<dbReference type="PhylomeDB" id="T1J701"/>
<dbReference type="HOGENOM" id="CLU_063266_2_1_1"/>
<dbReference type="GO" id="GO:0007129">
    <property type="term" value="P:homologous chromosome pairing at meiosis"/>
    <property type="evidence" value="ECO:0007669"/>
    <property type="project" value="TreeGrafter"/>
</dbReference>
<evidence type="ECO:0000256" key="5">
    <source>
        <dbReference type="ARBA" id="ARBA00023172"/>
    </source>
</evidence>
<dbReference type="GO" id="GO:0120230">
    <property type="term" value="F:recombinase activator activity"/>
    <property type="evidence" value="ECO:0007669"/>
    <property type="project" value="TreeGrafter"/>
</dbReference>
<dbReference type="InterPro" id="IPR040661">
    <property type="entry name" value="LZ3wCH"/>
</dbReference>
<reference evidence="11" key="2">
    <citation type="submission" date="2015-02" db="UniProtKB">
        <authorList>
            <consortium name="EnsemblMetazoa"/>
        </authorList>
    </citation>
    <scope>IDENTIFICATION</scope>
</reference>
<feature type="coiled-coil region" evidence="8">
    <location>
        <begin position="88"/>
        <end position="145"/>
    </location>
</feature>
<sequence>MSKSKDSGATGGVMDYLKKQNRPYSLVDIVTNLHNQFGKAAIQRSLDQLVTEGKVREKTYGKQKVYVIDQKMFPIADEKELKAMDLKISELTQLLKTSQDRLKTLEIKYASLNSELSMTEIEKQLEKYSTEIKKLSAKLDQLRSNTNVISPEEKDKIIQNHKKYVTAWKKRKMIVNEMLNGILESYPANKKALCEEIGVELDEDVGAIFPK</sequence>
<dbReference type="OMA" id="QKYHREW"/>
<evidence type="ECO:0000256" key="2">
    <source>
        <dbReference type="ARBA" id="ARBA00007922"/>
    </source>
</evidence>
<accession>T1J701</accession>
<dbReference type="STRING" id="126957.T1J701"/>
<dbReference type="PANTHER" id="PTHR15938:SF0">
    <property type="entry name" value="HOMOLOGOUS-PAIRING PROTEIN 2 HOMOLOG"/>
    <property type="match status" value="1"/>
</dbReference>
<dbReference type="GO" id="GO:0120231">
    <property type="term" value="C:DNA recombinase auxiliary factor complex"/>
    <property type="evidence" value="ECO:0007669"/>
    <property type="project" value="TreeGrafter"/>
</dbReference>
<dbReference type="EMBL" id="JH431901">
    <property type="status" value="NOT_ANNOTATED_CDS"/>
    <property type="molecule type" value="Genomic_DNA"/>
</dbReference>
<comment type="similarity">
    <text evidence="2">Belongs to the HOP2 family.</text>
</comment>
<keyword evidence="6" id="KW-0539">Nucleus</keyword>
<dbReference type="GO" id="GO:0003690">
    <property type="term" value="F:double-stranded DNA binding"/>
    <property type="evidence" value="ECO:0007669"/>
    <property type="project" value="TreeGrafter"/>
</dbReference>
<dbReference type="GO" id="GO:0000794">
    <property type="term" value="C:condensed nuclear chromosome"/>
    <property type="evidence" value="ECO:0007669"/>
    <property type="project" value="TreeGrafter"/>
</dbReference>
<proteinExistence type="inferred from homology"/>
<keyword evidence="5" id="KW-0233">DNA recombination</keyword>
<organism evidence="11 12">
    <name type="scientific">Strigamia maritima</name>
    <name type="common">European centipede</name>
    <name type="synonym">Geophilus maritimus</name>
    <dbReference type="NCBI Taxonomy" id="126957"/>
    <lineage>
        <taxon>Eukaryota</taxon>
        <taxon>Metazoa</taxon>
        <taxon>Ecdysozoa</taxon>
        <taxon>Arthropoda</taxon>
        <taxon>Myriapoda</taxon>
        <taxon>Chilopoda</taxon>
        <taxon>Pleurostigmophora</taxon>
        <taxon>Geophilomorpha</taxon>
        <taxon>Linotaeniidae</taxon>
        <taxon>Strigamia</taxon>
    </lineage>
</organism>
<evidence type="ECO:0000256" key="6">
    <source>
        <dbReference type="ARBA" id="ARBA00023242"/>
    </source>
</evidence>
<protein>
    <recommendedName>
        <fullName evidence="3">Homologous-pairing protein 2 homolog</fullName>
    </recommendedName>
</protein>
<dbReference type="GO" id="GO:0000709">
    <property type="term" value="P:meiotic joint molecule formation"/>
    <property type="evidence" value="ECO:0007669"/>
    <property type="project" value="TreeGrafter"/>
</dbReference>
<dbReference type="AlphaFoldDB" id="T1J701"/>
<keyword evidence="7" id="KW-0469">Meiosis</keyword>
<evidence type="ECO:0000256" key="4">
    <source>
        <dbReference type="ARBA" id="ARBA00023054"/>
    </source>
</evidence>
<reference evidence="12" key="1">
    <citation type="submission" date="2011-05" db="EMBL/GenBank/DDBJ databases">
        <authorList>
            <person name="Richards S.R."/>
            <person name="Qu J."/>
            <person name="Jiang H."/>
            <person name="Jhangiani S.N."/>
            <person name="Agravi P."/>
            <person name="Goodspeed R."/>
            <person name="Gross S."/>
            <person name="Mandapat C."/>
            <person name="Jackson L."/>
            <person name="Mathew T."/>
            <person name="Pu L."/>
            <person name="Thornton R."/>
            <person name="Saada N."/>
            <person name="Wilczek-Boney K.B."/>
            <person name="Lee S."/>
            <person name="Kovar C."/>
            <person name="Wu Y."/>
            <person name="Scherer S.E."/>
            <person name="Worley K.C."/>
            <person name="Muzny D.M."/>
            <person name="Gibbs R."/>
        </authorList>
    </citation>
    <scope>NUCLEOTIDE SEQUENCE</scope>
    <source>
        <strain evidence="12">Brora</strain>
    </source>
</reference>
<evidence type="ECO:0000313" key="12">
    <source>
        <dbReference type="Proteomes" id="UP000014500"/>
    </source>
</evidence>
<feature type="domain" description="Homologous-pairing protein 2 winged helix" evidence="9">
    <location>
        <begin position="9"/>
        <end position="68"/>
    </location>
</feature>
<dbReference type="InterPro" id="IPR036388">
    <property type="entry name" value="WH-like_DNA-bd_sf"/>
</dbReference>
<evidence type="ECO:0000256" key="1">
    <source>
        <dbReference type="ARBA" id="ARBA00004123"/>
    </source>
</evidence>
<evidence type="ECO:0000259" key="9">
    <source>
        <dbReference type="Pfam" id="PF07106"/>
    </source>
</evidence>
<evidence type="ECO:0000256" key="7">
    <source>
        <dbReference type="ARBA" id="ARBA00023254"/>
    </source>
</evidence>
<evidence type="ECO:0000256" key="3">
    <source>
        <dbReference type="ARBA" id="ARBA00016093"/>
    </source>
</evidence>
<dbReference type="eggNOG" id="KOG4603">
    <property type="taxonomic scope" value="Eukaryota"/>
</dbReference>
<name>T1J701_STRMM</name>
<evidence type="ECO:0000313" key="11">
    <source>
        <dbReference type="EnsemblMetazoa" id="SMAR009431-PA"/>
    </source>
</evidence>
<feature type="domain" description="Leucine zipper with capping helix" evidence="10">
    <location>
        <begin position="149"/>
        <end position="206"/>
    </location>
</feature>
<evidence type="ECO:0000259" key="10">
    <source>
        <dbReference type="Pfam" id="PF18517"/>
    </source>
</evidence>
<dbReference type="Proteomes" id="UP000014500">
    <property type="component" value="Unassembled WGS sequence"/>
</dbReference>
<evidence type="ECO:0000256" key="8">
    <source>
        <dbReference type="SAM" id="Coils"/>
    </source>
</evidence>
<comment type="subcellular location">
    <subcellularLocation>
        <location evidence="1">Nucleus</location>
    </subcellularLocation>
</comment>
<keyword evidence="12" id="KW-1185">Reference proteome</keyword>
<keyword evidence="4 8" id="KW-0175">Coiled coil</keyword>
<dbReference type="EnsemblMetazoa" id="SMAR009431-RA">
    <property type="protein sequence ID" value="SMAR009431-PA"/>
    <property type="gene ID" value="SMAR009431"/>
</dbReference>